<gene>
    <name evidence="1" type="ORF">HMPREF0556_10127</name>
</gene>
<dbReference type="Proteomes" id="UP000010119">
    <property type="component" value="Unassembled WGS sequence"/>
</dbReference>
<dbReference type="HOGENOM" id="CLU_3154459_0_0_9"/>
<reference evidence="1" key="1">
    <citation type="submission" date="2010-06" db="EMBL/GenBank/DDBJ databases">
        <authorList>
            <person name="Muzny D."/>
            <person name="Qin X."/>
            <person name="Buhay C."/>
            <person name="Dugan-Rocha S."/>
            <person name="Ding Y."/>
            <person name="Chen G."/>
            <person name="Hawes A."/>
            <person name="Holder M."/>
            <person name="Jhangiani S."/>
            <person name="Johnson A."/>
            <person name="Khan Z."/>
            <person name="Li Z."/>
            <person name="Liu W."/>
            <person name="Liu X."/>
            <person name="Perez L."/>
            <person name="Shen H."/>
            <person name="Wang Q."/>
            <person name="Watt J."/>
            <person name="Xi L."/>
            <person name="Xin Y."/>
            <person name="Zhou J."/>
            <person name="Deng J."/>
            <person name="Jiang H."/>
            <person name="Liu Y."/>
            <person name="Qu J."/>
            <person name="Song X.-Z."/>
            <person name="Zhang L."/>
            <person name="Villasana D."/>
            <person name="Johnson A."/>
            <person name="Liu J."/>
            <person name="Liyanage D."/>
            <person name="Lorensuhewa L."/>
            <person name="Robinson T."/>
            <person name="Song A."/>
            <person name="Song B.-B."/>
            <person name="Dinh H."/>
            <person name="Thornton R."/>
            <person name="Coyle M."/>
            <person name="Francisco L."/>
            <person name="Jackson L."/>
            <person name="Javaid M."/>
            <person name="Korchina V."/>
            <person name="Kovar C."/>
            <person name="Mata R."/>
            <person name="Mathew T."/>
            <person name="Ngo R."/>
            <person name="Nguyen L."/>
            <person name="Nguyen N."/>
            <person name="Okwuonu G."/>
            <person name="Ongeri F."/>
            <person name="Pham C."/>
            <person name="Simmons D."/>
            <person name="Wilczek-Boney K."/>
            <person name="Hale W."/>
            <person name="Jakkamsetti A."/>
            <person name="Pham P."/>
            <person name="Ruth R."/>
            <person name="San Lucas F."/>
            <person name="Warren J."/>
            <person name="Zhang J."/>
            <person name="Zhao Z."/>
            <person name="Zhou C."/>
            <person name="Zhu D."/>
            <person name="Lee S."/>
            <person name="Bess C."/>
            <person name="Blankenburg K."/>
            <person name="Forbes L."/>
            <person name="Fu Q."/>
            <person name="Gubbala S."/>
            <person name="Hirani K."/>
            <person name="Jayaseelan J.C."/>
            <person name="Lara F."/>
            <person name="Munidasa M."/>
            <person name="Palculict T."/>
            <person name="Patil S."/>
            <person name="Pu L.-L."/>
            <person name="Saada N."/>
            <person name="Tang L."/>
            <person name="Weissenberger G."/>
            <person name="Zhu Y."/>
            <person name="Hemphill L."/>
            <person name="Shang Y."/>
            <person name="Youmans B."/>
            <person name="Ayvaz T."/>
            <person name="Ross M."/>
            <person name="Santibanez J."/>
            <person name="Aqrawi P."/>
            <person name="Gross S."/>
            <person name="Joshi V."/>
            <person name="Fowler G."/>
            <person name="Nazareth L."/>
            <person name="Reid J."/>
            <person name="Worley K."/>
            <person name="Petrosino J."/>
            <person name="Highlander S."/>
            <person name="Gibbs R."/>
        </authorList>
    </citation>
    <scope>NUCLEOTIDE SEQUENCE [LARGE SCALE GENOMIC DNA]</scope>
    <source>
        <strain evidence="1">DSM 20601</strain>
    </source>
</reference>
<comment type="caution">
    <text evidence="1">The sequence shown here is derived from an EMBL/GenBank/DDBJ whole genome shotgun (WGS) entry which is preliminary data.</text>
</comment>
<accession>D7UUK2</accession>
<sequence>MKAVLVNSLFYHEMSSDIKGYLEKKKKVHKVVKFRFFYYYGSIGKFCK</sequence>
<keyword evidence="2" id="KW-1185">Reference proteome</keyword>
<evidence type="ECO:0000313" key="1">
    <source>
        <dbReference type="EMBL" id="EFI84928.1"/>
    </source>
</evidence>
<dbReference type="STRING" id="525367.HMPREF0556_10127"/>
<dbReference type="AlphaFoldDB" id="D7UUK2"/>
<dbReference type="EMBL" id="ACCR02000002">
    <property type="protein sequence ID" value="EFI84928.1"/>
    <property type="molecule type" value="Genomic_DNA"/>
</dbReference>
<organism evidence="1 2">
    <name type="scientific">Listeria grayi DSM 20601</name>
    <dbReference type="NCBI Taxonomy" id="525367"/>
    <lineage>
        <taxon>Bacteria</taxon>
        <taxon>Bacillati</taxon>
        <taxon>Bacillota</taxon>
        <taxon>Bacilli</taxon>
        <taxon>Bacillales</taxon>
        <taxon>Listeriaceae</taxon>
        <taxon>Listeria</taxon>
    </lineage>
</organism>
<protein>
    <submittedName>
        <fullName evidence="1">Uncharacterized protein</fullName>
    </submittedName>
</protein>
<proteinExistence type="predicted"/>
<name>D7UUK2_LISGR</name>
<evidence type="ECO:0000313" key="2">
    <source>
        <dbReference type="Proteomes" id="UP000010119"/>
    </source>
</evidence>